<proteinExistence type="predicted"/>
<evidence type="ECO:0000313" key="2">
    <source>
        <dbReference type="Proteomes" id="UP000615446"/>
    </source>
</evidence>
<dbReference type="EMBL" id="BLAL01000302">
    <property type="protein sequence ID" value="GET01858.1"/>
    <property type="molecule type" value="Genomic_DNA"/>
</dbReference>
<protein>
    <submittedName>
        <fullName evidence="1">Uncharacterized protein</fullName>
    </submittedName>
</protein>
<evidence type="ECO:0000313" key="1">
    <source>
        <dbReference type="EMBL" id="GET01858.1"/>
    </source>
</evidence>
<dbReference type="AlphaFoldDB" id="A0A8H3R3T7"/>
<accession>A0A8H3R3T7</accession>
<dbReference type="Proteomes" id="UP000615446">
    <property type="component" value="Unassembled WGS sequence"/>
</dbReference>
<sequence>MIDLGLCDLILHNIWNATTQLPFKLRKSNEKQKSCPLTISTPLYHDNGRDEVIEIDDGKMIEIDDGKMIEFDDDKVLKDDDGGM</sequence>
<comment type="caution">
    <text evidence="1">The sequence shown here is derived from an EMBL/GenBank/DDBJ whole genome shotgun (WGS) entry which is preliminary data.</text>
</comment>
<reference evidence="1" key="1">
    <citation type="submission" date="2019-10" db="EMBL/GenBank/DDBJ databases">
        <title>Conservation and host-specific expression of non-tandemly repeated heterogenous ribosome RNA gene in arbuscular mycorrhizal fungi.</title>
        <authorList>
            <person name="Maeda T."/>
            <person name="Kobayashi Y."/>
            <person name="Nakagawa T."/>
            <person name="Ezawa T."/>
            <person name="Yamaguchi K."/>
            <person name="Bino T."/>
            <person name="Nishimoto Y."/>
            <person name="Shigenobu S."/>
            <person name="Kawaguchi M."/>
        </authorList>
    </citation>
    <scope>NUCLEOTIDE SEQUENCE</scope>
    <source>
        <strain evidence="1">HR1</strain>
    </source>
</reference>
<name>A0A8H3R3T7_9GLOM</name>
<organism evidence="1 2">
    <name type="scientific">Rhizophagus clarus</name>
    <dbReference type="NCBI Taxonomy" id="94130"/>
    <lineage>
        <taxon>Eukaryota</taxon>
        <taxon>Fungi</taxon>
        <taxon>Fungi incertae sedis</taxon>
        <taxon>Mucoromycota</taxon>
        <taxon>Glomeromycotina</taxon>
        <taxon>Glomeromycetes</taxon>
        <taxon>Glomerales</taxon>
        <taxon>Glomeraceae</taxon>
        <taxon>Rhizophagus</taxon>
    </lineage>
</organism>
<gene>
    <name evidence="1" type="ORF">RCL2_002824400</name>
</gene>